<dbReference type="EMBL" id="CP120988">
    <property type="protein sequence ID" value="WLQ59206.1"/>
    <property type="molecule type" value="Genomic_DNA"/>
</dbReference>
<reference evidence="1 2" key="1">
    <citation type="submission" date="2023-03" db="EMBL/GenBank/DDBJ databases">
        <title>Isolation and description of six Streptomyces strains from soil environments, able to metabolize different microbial glucans.</title>
        <authorList>
            <person name="Widen T."/>
            <person name="Larsbrink J."/>
        </authorList>
    </citation>
    <scope>NUCLEOTIDE SEQUENCE [LARGE SCALE GENOMIC DNA]</scope>
    <source>
        <strain evidence="1 2">Alt2</strain>
    </source>
</reference>
<dbReference type="Proteomes" id="UP001235744">
    <property type="component" value="Chromosome"/>
</dbReference>
<gene>
    <name evidence="1" type="ORF">P8A19_28950</name>
</gene>
<name>A0ABY9IZU4_9ACTN</name>
<dbReference type="RefSeq" id="WP_306069967.1">
    <property type="nucleotide sequence ID" value="NZ_CP120988.1"/>
</dbReference>
<protein>
    <submittedName>
        <fullName evidence="1">Uncharacterized protein</fullName>
    </submittedName>
</protein>
<evidence type="ECO:0000313" key="2">
    <source>
        <dbReference type="Proteomes" id="UP001235744"/>
    </source>
</evidence>
<accession>A0ABY9IZU4</accession>
<evidence type="ECO:0000313" key="1">
    <source>
        <dbReference type="EMBL" id="WLQ59206.1"/>
    </source>
</evidence>
<proteinExistence type="predicted"/>
<keyword evidence="2" id="KW-1185">Reference proteome</keyword>
<organism evidence="1 2">
    <name type="scientific">Streptomyces poriferorum</name>
    <dbReference type="NCBI Taxonomy" id="2798799"/>
    <lineage>
        <taxon>Bacteria</taxon>
        <taxon>Bacillati</taxon>
        <taxon>Actinomycetota</taxon>
        <taxon>Actinomycetes</taxon>
        <taxon>Kitasatosporales</taxon>
        <taxon>Streptomycetaceae</taxon>
        <taxon>Streptomyces</taxon>
    </lineage>
</organism>
<sequence length="124" mass="13391">MVSLIKEAVKAQSGRPGADMELVTLDFGGLMDALSTARLFNSLADPKTRTAWSAAIDQLDAGALEVLDSAPETGLIQSPQETGQALRGWHTFDEGIKSLKAAQARLHRTFGLKPSPDPWEARQF</sequence>